<reference evidence="1 2" key="1">
    <citation type="journal article" date="2019" name="Sci. Rep.">
        <title>Orb-weaving spider Araneus ventricosus genome elucidates the spidroin gene catalogue.</title>
        <authorList>
            <person name="Kono N."/>
            <person name="Nakamura H."/>
            <person name="Ohtoshi R."/>
            <person name="Moran D.A.P."/>
            <person name="Shinohara A."/>
            <person name="Yoshida Y."/>
            <person name="Fujiwara M."/>
            <person name="Mori M."/>
            <person name="Tomita M."/>
            <person name="Arakawa K."/>
        </authorList>
    </citation>
    <scope>NUCLEOTIDE SEQUENCE [LARGE SCALE GENOMIC DNA]</scope>
</reference>
<evidence type="ECO:0000313" key="2">
    <source>
        <dbReference type="Proteomes" id="UP000499080"/>
    </source>
</evidence>
<protein>
    <submittedName>
        <fullName evidence="1">Uncharacterized protein</fullName>
    </submittedName>
</protein>
<sequence>MFWLNPNSTERASGACAAHPIPYTTFSLLAPLNPGGFRRKRHEFESSKLGGHLPLQTLISTQNKPTASDRPSSLLRGNFSPPRTASLGVRGLNLYRLSVLPMV</sequence>
<evidence type="ECO:0000313" key="1">
    <source>
        <dbReference type="EMBL" id="GBN56626.1"/>
    </source>
</evidence>
<keyword evidence="2" id="KW-1185">Reference proteome</keyword>
<name>A0A4Y2Q2U1_ARAVE</name>
<dbReference type="EMBL" id="BGPR01218138">
    <property type="protein sequence ID" value="GBN56626.1"/>
    <property type="molecule type" value="Genomic_DNA"/>
</dbReference>
<accession>A0A4Y2Q2U1</accession>
<comment type="caution">
    <text evidence="1">The sequence shown here is derived from an EMBL/GenBank/DDBJ whole genome shotgun (WGS) entry which is preliminary data.</text>
</comment>
<dbReference type="Proteomes" id="UP000499080">
    <property type="component" value="Unassembled WGS sequence"/>
</dbReference>
<organism evidence="1 2">
    <name type="scientific">Araneus ventricosus</name>
    <name type="common">Orbweaver spider</name>
    <name type="synonym">Epeira ventricosa</name>
    <dbReference type="NCBI Taxonomy" id="182803"/>
    <lineage>
        <taxon>Eukaryota</taxon>
        <taxon>Metazoa</taxon>
        <taxon>Ecdysozoa</taxon>
        <taxon>Arthropoda</taxon>
        <taxon>Chelicerata</taxon>
        <taxon>Arachnida</taxon>
        <taxon>Araneae</taxon>
        <taxon>Araneomorphae</taxon>
        <taxon>Entelegynae</taxon>
        <taxon>Araneoidea</taxon>
        <taxon>Araneidae</taxon>
        <taxon>Araneus</taxon>
    </lineage>
</organism>
<dbReference type="AlphaFoldDB" id="A0A4Y2Q2U1"/>
<gene>
    <name evidence="1" type="ORF">AVEN_156861_1</name>
</gene>
<proteinExistence type="predicted"/>